<gene>
    <name evidence="1" type="ORF">C4D60_Mb06t22200</name>
</gene>
<comment type="caution">
    <text evidence="1">The sequence shown here is derived from an EMBL/GenBank/DDBJ whole genome shotgun (WGS) entry which is preliminary data.</text>
</comment>
<reference evidence="1 2" key="1">
    <citation type="journal article" date="2019" name="Nat. Plants">
        <title>Genome sequencing of Musa balbisiana reveals subgenome evolution and function divergence in polyploid bananas.</title>
        <authorList>
            <person name="Yao X."/>
        </authorList>
    </citation>
    <scope>NUCLEOTIDE SEQUENCE [LARGE SCALE GENOMIC DNA]</scope>
    <source>
        <strain evidence="2">cv. DH-PKW</strain>
        <tissue evidence="1">Leaves</tissue>
    </source>
</reference>
<evidence type="ECO:0000313" key="1">
    <source>
        <dbReference type="EMBL" id="THU50620.1"/>
    </source>
</evidence>
<keyword evidence="2" id="KW-1185">Reference proteome</keyword>
<protein>
    <submittedName>
        <fullName evidence="1">Uncharacterized protein</fullName>
    </submittedName>
</protein>
<sequence length="77" mass="8770">MILTSCSSRTPVPTRELFIAPPDTHNQIDYLFNKSSLILLPRPSKFWEDLPVTTTVNGTTITTRFVRDRLEEEASFG</sequence>
<dbReference type="Proteomes" id="UP000317650">
    <property type="component" value="Chromosome 6"/>
</dbReference>
<evidence type="ECO:0000313" key="2">
    <source>
        <dbReference type="Proteomes" id="UP000317650"/>
    </source>
</evidence>
<accession>A0A4S8IPV8</accession>
<name>A0A4S8IPV8_MUSBA</name>
<organism evidence="1 2">
    <name type="scientific">Musa balbisiana</name>
    <name type="common">Banana</name>
    <dbReference type="NCBI Taxonomy" id="52838"/>
    <lineage>
        <taxon>Eukaryota</taxon>
        <taxon>Viridiplantae</taxon>
        <taxon>Streptophyta</taxon>
        <taxon>Embryophyta</taxon>
        <taxon>Tracheophyta</taxon>
        <taxon>Spermatophyta</taxon>
        <taxon>Magnoliopsida</taxon>
        <taxon>Liliopsida</taxon>
        <taxon>Zingiberales</taxon>
        <taxon>Musaceae</taxon>
        <taxon>Musa</taxon>
    </lineage>
</organism>
<dbReference type="EMBL" id="PYDT01000009">
    <property type="protein sequence ID" value="THU50620.1"/>
    <property type="molecule type" value="Genomic_DNA"/>
</dbReference>
<proteinExistence type="predicted"/>
<dbReference type="AlphaFoldDB" id="A0A4S8IPV8"/>